<dbReference type="EMBL" id="RQXT01000016">
    <property type="protein sequence ID" value="RRI01391.1"/>
    <property type="molecule type" value="Genomic_DNA"/>
</dbReference>
<name>A0A3P3FRZ3_9HYPH</name>
<dbReference type="RefSeq" id="WP_124999555.1">
    <property type="nucleotide sequence ID" value="NZ_RQXT01000016.1"/>
</dbReference>
<evidence type="ECO:0000256" key="5">
    <source>
        <dbReference type="ARBA" id="ARBA00022764"/>
    </source>
</evidence>
<feature type="binding site" description="axial binding residue" evidence="9">
    <location>
        <position position="222"/>
    </location>
    <ligand>
        <name>heme c</name>
        <dbReference type="ChEBI" id="CHEBI:61717"/>
        <label>2</label>
    </ligand>
    <ligandPart>
        <name>Fe</name>
        <dbReference type="ChEBI" id="CHEBI:18248"/>
    </ligandPart>
</feature>
<evidence type="ECO:0000256" key="8">
    <source>
        <dbReference type="PIRSR" id="PIRSR000294-1"/>
    </source>
</evidence>
<feature type="domain" description="Cytochrome c" evidence="10">
    <location>
        <begin position="204"/>
        <end position="323"/>
    </location>
</feature>
<dbReference type="Pfam" id="PF03150">
    <property type="entry name" value="CCP_MauG"/>
    <property type="match status" value="1"/>
</dbReference>
<evidence type="ECO:0000256" key="1">
    <source>
        <dbReference type="ARBA" id="ARBA00004418"/>
    </source>
</evidence>
<dbReference type="PIRSF" id="PIRSF000294">
    <property type="entry name" value="Cytochrome-c_peroxidase"/>
    <property type="match status" value="1"/>
</dbReference>
<dbReference type="InterPro" id="IPR009056">
    <property type="entry name" value="Cyt_c-like_dom"/>
</dbReference>
<reference evidence="11 12" key="1">
    <citation type="submission" date="2018-11" db="EMBL/GenBank/DDBJ databases">
        <title>the genome of Mesorhizobium tamadayense DSM 28320.</title>
        <authorList>
            <person name="Gao J."/>
        </authorList>
    </citation>
    <scope>NUCLEOTIDE SEQUENCE [LARGE SCALE GENOMIC DNA]</scope>
    <source>
        <strain evidence="11 12">DSM 28320</strain>
    </source>
</reference>
<dbReference type="PANTHER" id="PTHR30600">
    <property type="entry name" value="CYTOCHROME C PEROXIDASE-RELATED"/>
    <property type="match status" value="1"/>
</dbReference>
<feature type="domain" description="Cytochrome c" evidence="10">
    <location>
        <begin position="53"/>
        <end position="154"/>
    </location>
</feature>
<dbReference type="Proteomes" id="UP000273786">
    <property type="component" value="Unassembled WGS sequence"/>
</dbReference>
<proteinExistence type="predicted"/>
<dbReference type="GO" id="GO:0046872">
    <property type="term" value="F:metal ion binding"/>
    <property type="evidence" value="ECO:0007669"/>
    <property type="project" value="UniProtKB-KW"/>
</dbReference>
<feature type="binding site" description="covalent" evidence="8">
    <location>
        <position position="78"/>
    </location>
    <ligand>
        <name>heme c</name>
        <dbReference type="ChEBI" id="CHEBI:61717"/>
        <label>1</label>
    </ligand>
</feature>
<dbReference type="GO" id="GO:0004130">
    <property type="term" value="F:cytochrome-c peroxidase activity"/>
    <property type="evidence" value="ECO:0007669"/>
    <property type="project" value="TreeGrafter"/>
</dbReference>
<evidence type="ECO:0000256" key="4">
    <source>
        <dbReference type="ARBA" id="ARBA00022729"/>
    </source>
</evidence>
<accession>A0A3P3FRZ3</accession>
<evidence type="ECO:0000256" key="7">
    <source>
        <dbReference type="ARBA" id="ARBA00023004"/>
    </source>
</evidence>
<evidence type="ECO:0000313" key="12">
    <source>
        <dbReference type="Proteomes" id="UP000273786"/>
    </source>
</evidence>
<gene>
    <name evidence="11" type="ORF">EH240_15325</name>
</gene>
<keyword evidence="2 8" id="KW-0349">Heme</keyword>
<dbReference type="InterPro" id="IPR036909">
    <property type="entry name" value="Cyt_c-like_dom_sf"/>
</dbReference>
<dbReference type="InterPro" id="IPR004852">
    <property type="entry name" value="Di-haem_cyt_c_peroxidsae"/>
</dbReference>
<evidence type="ECO:0000256" key="6">
    <source>
        <dbReference type="ARBA" id="ARBA00023002"/>
    </source>
</evidence>
<dbReference type="GO" id="GO:0009055">
    <property type="term" value="F:electron transfer activity"/>
    <property type="evidence" value="ECO:0007669"/>
    <property type="project" value="InterPro"/>
</dbReference>
<dbReference type="SUPFAM" id="SSF46626">
    <property type="entry name" value="Cytochrome c"/>
    <property type="match status" value="2"/>
</dbReference>
<keyword evidence="5" id="KW-0574">Periplasm</keyword>
<dbReference type="PROSITE" id="PS51007">
    <property type="entry name" value="CYTC"/>
    <property type="match status" value="2"/>
</dbReference>
<keyword evidence="3 9" id="KW-0479">Metal-binding</keyword>
<sequence>MAHEQTGKFRAGLFVPLCLAAAAPFALIEAGRPAPEMGEPIAPVTDAGPADQARIALGELLFNDPRLSHGDALACSSCHRLDLSGDDGQARSVAASGERLDFNAPTVFNAALDFRLNWRGNFRSFEEQNEAALLDQRLMNTSWDELLAKLRADPDYSQRFAGAYSAAPGRTDVLDALAAFQRSLITPDAPFDRYLKGERDAITRDEEHGYRLFKAYGCIACHQGVNVGGNLFQKFGIFQDPFAGQKTVTTADLGRFAITGVEADRHVFRVPSLRNVAVTAPYFHDGRTASLADAVRIMARNQLGRELDWRDVNLIVQFLGTLTGRYRGKPLTSAADHPQQ</sequence>
<feature type="binding site" description="axial binding residue" evidence="9">
    <location>
        <position position="79"/>
    </location>
    <ligand>
        <name>heme c</name>
        <dbReference type="ChEBI" id="CHEBI:61717"/>
        <label>1</label>
    </ligand>
    <ligandPart>
        <name>Fe</name>
        <dbReference type="ChEBI" id="CHEBI:18248"/>
    </ligandPart>
</feature>
<feature type="binding site" description="covalent" evidence="8">
    <location>
        <position position="221"/>
    </location>
    <ligand>
        <name>heme c</name>
        <dbReference type="ChEBI" id="CHEBI:61717"/>
        <label>2</label>
    </ligand>
</feature>
<evidence type="ECO:0000259" key="10">
    <source>
        <dbReference type="PROSITE" id="PS51007"/>
    </source>
</evidence>
<dbReference type="InterPro" id="IPR026259">
    <property type="entry name" value="MauG/Cytc_peroxidase"/>
</dbReference>
<keyword evidence="4" id="KW-0732">Signal</keyword>
<comment type="caution">
    <text evidence="11">The sequence shown here is derived from an EMBL/GenBank/DDBJ whole genome shotgun (WGS) entry which is preliminary data.</text>
</comment>
<feature type="binding site" description="axial binding residue" evidence="9">
    <location>
        <position position="298"/>
    </location>
    <ligand>
        <name>heme c</name>
        <dbReference type="ChEBI" id="CHEBI:61717"/>
        <label>2</label>
    </ligand>
    <ligandPart>
        <name>Fe</name>
        <dbReference type="ChEBI" id="CHEBI:18248"/>
    </ligandPart>
</feature>
<dbReference type="AlphaFoldDB" id="A0A3P3FRZ3"/>
<protein>
    <recommendedName>
        <fullName evidence="10">Cytochrome c domain-containing protein</fullName>
    </recommendedName>
</protein>
<organism evidence="11 12">
    <name type="scientific">Mesorhizobium tamadayense</name>
    <dbReference type="NCBI Taxonomy" id="425306"/>
    <lineage>
        <taxon>Bacteria</taxon>
        <taxon>Pseudomonadati</taxon>
        <taxon>Pseudomonadota</taxon>
        <taxon>Alphaproteobacteria</taxon>
        <taxon>Hyphomicrobiales</taxon>
        <taxon>Phyllobacteriaceae</taxon>
        <taxon>Mesorhizobium</taxon>
    </lineage>
</organism>
<dbReference type="InterPro" id="IPR051395">
    <property type="entry name" value="Cytochrome_c_Peroxidase/MauG"/>
</dbReference>
<dbReference type="GO" id="GO:0020037">
    <property type="term" value="F:heme binding"/>
    <property type="evidence" value="ECO:0007669"/>
    <property type="project" value="InterPro"/>
</dbReference>
<dbReference type="Gene3D" id="1.10.760.10">
    <property type="entry name" value="Cytochrome c-like domain"/>
    <property type="match status" value="2"/>
</dbReference>
<dbReference type="OrthoDB" id="9805202at2"/>
<comment type="subcellular location">
    <subcellularLocation>
        <location evidence="1">Periplasm</location>
    </subcellularLocation>
</comment>
<evidence type="ECO:0000313" key="11">
    <source>
        <dbReference type="EMBL" id="RRI01391.1"/>
    </source>
</evidence>
<keyword evidence="12" id="KW-1185">Reference proteome</keyword>
<evidence type="ECO:0000256" key="9">
    <source>
        <dbReference type="PIRSR" id="PIRSR000294-2"/>
    </source>
</evidence>
<evidence type="ECO:0000256" key="2">
    <source>
        <dbReference type="ARBA" id="ARBA00022617"/>
    </source>
</evidence>
<comment type="PTM">
    <text evidence="8">Binds 2 heme groups per subunit.</text>
</comment>
<dbReference type="GO" id="GO:0042597">
    <property type="term" value="C:periplasmic space"/>
    <property type="evidence" value="ECO:0007669"/>
    <property type="project" value="UniProtKB-SubCell"/>
</dbReference>
<keyword evidence="7 9" id="KW-0408">Iron</keyword>
<feature type="binding site" description="covalent" evidence="8">
    <location>
        <position position="75"/>
    </location>
    <ligand>
        <name>heme c</name>
        <dbReference type="ChEBI" id="CHEBI:61717"/>
        <label>1</label>
    </ligand>
</feature>
<comment type="cofactor">
    <cofactor evidence="8">
        <name>heme</name>
        <dbReference type="ChEBI" id="CHEBI:30413"/>
    </cofactor>
    <text evidence="8">Binds 2 heme groups.</text>
</comment>
<dbReference type="PANTHER" id="PTHR30600:SF7">
    <property type="entry name" value="CYTOCHROME C PEROXIDASE-RELATED"/>
    <property type="match status" value="1"/>
</dbReference>
<evidence type="ECO:0000256" key="3">
    <source>
        <dbReference type="ARBA" id="ARBA00022723"/>
    </source>
</evidence>
<feature type="binding site" description="covalent" evidence="8">
    <location>
        <position position="218"/>
    </location>
    <ligand>
        <name>heme c</name>
        <dbReference type="ChEBI" id="CHEBI:61717"/>
        <label>2</label>
    </ligand>
</feature>
<keyword evidence="6" id="KW-0560">Oxidoreductase</keyword>